<keyword evidence="2" id="KW-1185">Reference proteome</keyword>
<evidence type="ECO:0000313" key="2">
    <source>
        <dbReference type="Proteomes" id="UP000184315"/>
    </source>
</evidence>
<organism evidence="1 2">
    <name type="scientific">Planktothrix tepida PCC 9214</name>
    <dbReference type="NCBI Taxonomy" id="671072"/>
    <lineage>
        <taxon>Bacteria</taxon>
        <taxon>Bacillati</taxon>
        <taxon>Cyanobacteriota</taxon>
        <taxon>Cyanophyceae</taxon>
        <taxon>Oscillatoriophycideae</taxon>
        <taxon>Oscillatoriales</taxon>
        <taxon>Microcoleaceae</taxon>
        <taxon>Planktothrix</taxon>
    </lineage>
</organism>
<gene>
    <name evidence="1" type="ORF">PL9214490114</name>
</gene>
<proteinExistence type="predicted"/>
<protein>
    <submittedName>
        <fullName evidence="1">Uncharacterized protein</fullName>
    </submittedName>
</protein>
<evidence type="ECO:0000313" key="1">
    <source>
        <dbReference type="EMBL" id="CUR32567.1"/>
    </source>
</evidence>
<sequence length="47" mass="5494">MEIHPIFIDGYEKIIEEMTVHPSFVTKRNLEKVTSFQATENQGFPLK</sequence>
<accession>A0A1J1LJ81</accession>
<reference evidence="2" key="1">
    <citation type="submission" date="2015-10" db="EMBL/GenBank/DDBJ databases">
        <authorList>
            <person name="Regsiter A."/>
            <person name="william w."/>
        </authorList>
    </citation>
    <scope>NUCLEOTIDE SEQUENCE [LARGE SCALE GENOMIC DNA]</scope>
</reference>
<dbReference type="STRING" id="671072.PL9214490114"/>
<dbReference type="EMBL" id="CZDF01000154">
    <property type="protein sequence ID" value="CUR32567.1"/>
    <property type="molecule type" value="Genomic_DNA"/>
</dbReference>
<dbReference type="Proteomes" id="UP000184315">
    <property type="component" value="Unassembled WGS sequence"/>
</dbReference>
<name>A0A1J1LJ81_9CYAN</name>
<dbReference type="AlphaFoldDB" id="A0A1J1LJ81"/>